<dbReference type="AlphaFoldDB" id="J0NQ57"/>
<dbReference type="EMBL" id="AKFT01000039">
    <property type="protein sequence ID" value="EJF46942.1"/>
    <property type="molecule type" value="Genomic_DNA"/>
</dbReference>
<protein>
    <submittedName>
        <fullName evidence="1">Uncharacterized protein</fullName>
    </submittedName>
</protein>
<dbReference type="Proteomes" id="UP000002941">
    <property type="component" value="Unassembled WGS sequence"/>
</dbReference>
<sequence length="48" mass="5629">MHLRNRREPSEVELTRLKIAAREVDKVQLNHNPECIPLNLNHRSARSS</sequence>
<reference evidence="1 2" key="1">
    <citation type="submission" date="2012-05" db="EMBL/GenBank/DDBJ databases">
        <authorList>
            <person name="Harkins D.M."/>
            <person name="Madupu R."/>
            <person name="Durkin A.S."/>
            <person name="Torralba M."/>
            <person name="Methe B."/>
            <person name="Sutton G.G."/>
            <person name="Nelson K.E."/>
        </authorList>
    </citation>
    <scope>NUCLEOTIDE SEQUENCE [LARGE SCALE GENOMIC DNA]</scope>
    <source>
        <strain evidence="1 2">F0489</strain>
    </source>
</reference>
<keyword evidence="2" id="KW-1185">Reference proteome</keyword>
<gene>
    <name evidence="1" type="ORF">HMPREF1318_1724</name>
</gene>
<organism evidence="1 2">
    <name type="scientific">Actinomyces massiliensis F0489</name>
    <dbReference type="NCBI Taxonomy" id="1125718"/>
    <lineage>
        <taxon>Bacteria</taxon>
        <taxon>Bacillati</taxon>
        <taxon>Actinomycetota</taxon>
        <taxon>Actinomycetes</taxon>
        <taxon>Actinomycetales</taxon>
        <taxon>Actinomycetaceae</taxon>
        <taxon>Actinomyces</taxon>
    </lineage>
</organism>
<proteinExistence type="predicted"/>
<evidence type="ECO:0000313" key="2">
    <source>
        <dbReference type="Proteomes" id="UP000002941"/>
    </source>
</evidence>
<evidence type="ECO:0000313" key="1">
    <source>
        <dbReference type="EMBL" id="EJF46942.1"/>
    </source>
</evidence>
<comment type="caution">
    <text evidence="1">The sequence shown here is derived from an EMBL/GenBank/DDBJ whole genome shotgun (WGS) entry which is preliminary data.</text>
</comment>
<accession>J0NQ57</accession>
<name>J0NQ57_9ACTO</name>